<accession>A0ABS9DTZ0</accession>
<keyword evidence="7" id="KW-1185">Reference proteome</keyword>
<evidence type="ECO:0000256" key="3">
    <source>
        <dbReference type="ARBA" id="ARBA00022989"/>
    </source>
</evidence>
<evidence type="ECO:0000259" key="5">
    <source>
        <dbReference type="Pfam" id="PF03544"/>
    </source>
</evidence>
<dbReference type="Gene3D" id="3.30.1150.10">
    <property type="match status" value="1"/>
</dbReference>
<evidence type="ECO:0000256" key="2">
    <source>
        <dbReference type="ARBA" id="ARBA00022692"/>
    </source>
</evidence>
<dbReference type="InterPro" id="IPR006260">
    <property type="entry name" value="TonB/TolA_C"/>
</dbReference>
<protein>
    <submittedName>
        <fullName evidence="6">TonB family protein</fullName>
    </submittedName>
</protein>
<dbReference type="NCBIfam" id="TIGR01352">
    <property type="entry name" value="tonB_Cterm"/>
    <property type="match status" value="1"/>
</dbReference>
<keyword evidence="2" id="KW-0812">Transmembrane</keyword>
<dbReference type="InterPro" id="IPR037682">
    <property type="entry name" value="TonB_C"/>
</dbReference>
<reference evidence="6 7" key="1">
    <citation type="submission" date="2022-01" db="EMBL/GenBank/DDBJ databases">
        <authorList>
            <person name="Won M."/>
            <person name="Kim S.-J."/>
            <person name="Kwon S.-W."/>
        </authorList>
    </citation>
    <scope>NUCLEOTIDE SEQUENCE [LARGE SCALE GENOMIC DNA]</scope>
    <source>
        <strain evidence="6 7">KCTC 23505</strain>
    </source>
</reference>
<keyword evidence="4" id="KW-0472">Membrane</keyword>
<dbReference type="Proteomes" id="UP001521209">
    <property type="component" value="Unassembled WGS sequence"/>
</dbReference>
<evidence type="ECO:0000313" key="6">
    <source>
        <dbReference type="EMBL" id="MCF3946193.1"/>
    </source>
</evidence>
<keyword evidence="3" id="KW-1133">Transmembrane helix</keyword>
<comment type="subcellular location">
    <subcellularLocation>
        <location evidence="1">Membrane</location>
        <topology evidence="1">Single-pass membrane protein</topology>
    </subcellularLocation>
</comment>
<dbReference type="RefSeq" id="WP_235703429.1">
    <property type="nucleotide sequence ID" value="NZ_JAKGBZ010000008.1"/>
</dbReference>
<dbReference type="Pfam" id="PF03544">
    <property type="entry name" value="TonB_C"/>
    <property type="match status" value="1"/>
</dbReference>
<organism evidence="6 7">
    <name type="scientific">Acidiphilium iwatense</name>
    <dbReference type="NCBI Taxonomy" id="768198"/>
    <lineage>
        <taxon>Bacteria</taxon>
        <taxon>Pseudomonadati</taxon>
        <taxon>Pseudomonadota</taxon>
        <taxon>Alphaproteobacteria</taxon>
        <taxon>Acetobacterales</taxon>
        <taxon>Acidocellaceae</taxon>
        <taxon>Acidiphilium</taxon>
    </lineage>
</organism>
<dbReference type="EMBL" id="JAKGBZ010000008">
    <property type="protein sequence ID" value="MCF3946193.1"/>
    <property type="molecule type" value="Genomic_DNA"/>
</dbReference>
<sequence>MIGAAPIARAKPPSAAVRQYVVTAARALQQQITAVAYIHRASLQRDLGGSSARVLVLFSVDRNGHVSMHRIYRSSGDPRFDDDVLRWTTPMTFPPFPASIKRSRLAFVLPVVFAPRP</sequence>
<proteinExistence type="predicted"/>
<comment type="caution">
    <text evidence="6">The sequence shown here is derived from an EMBL/GenBank/DDBJ whole genome shotgun (WGS) entry which is preliminary data.</text>
</comment>
<evidence type="ECO:0000256" key="1">
    <source>
        <dbReference type="ARBA" id="ARBA00004167"/>
    </source>
</evidence>
<name>A0ABS9DTZ0_9PROT</name>
<feature type="domain" description="TonB C-terminal" evidence="5">
    <location>
        <begin position="50"/>
        <end position="113"/>
    </location>
</feature>
<gene>
    <name evidence="6" type="ORF">L2A60_05790</name>
</gene>
<evidence type="ECO:0000256" key="4">
    <source>
        <dbReference type="ARBA" id="ARBA00023136"/>
    </source>
</evidence>
<evidence type="ECO:0000313" key="7">
    <source>
        <dbReference type="Proteomes" id="UP001521209"/>
    </source>
</evidence>
<dbReference type="SUPFAM" id="SSF74653">
    <property type="entry name" value="TolA/TonB C-terminal domain"/>
    <property type="match status" value="1"/>
</dbReference>